<dbReference type="Pfam" id="PF02631">
    <property type="entry name" value="RecX_HTH2"/>
    <property type="match status" value="1"/>
</dbReference>
<dbReference type="Gene3D" id="3.40.50.2000">
    <property type="entry name" value="Glycogen Phosphorylase B"/>
    <property type="match status" value="2"/>
</dbReference>
<proteinExistence type="inferred from homology"/>
<comment type="subcellular location">
    <subcellularLocation>
        <location evidence="1 5">Cytoplasm</location>
    </subcellularLocation>
</comment>
<evidence type="ECO:0000259" key="8">
    <source>
        <dbReference type="Pfam" id="PF13439"/>
    </source>
</evidence>
<organism evidence="9 10">
    <name type="scientific">Amedibacillus dolichus</name>
    <dbReference type="NCBI Taxonomy" id="31971"/>
    <lineage>
        <taxon>Bacteria</taxon>
        <taxon>Bacillati</taxon>
        <taxon>Bacillota</taxon>
        <taxon>Erysipelotrichia</taxon>
        <taxon>Erysipelotrichales</taxon>
        <taxon>Erysipelotrichaceae</taxon>
        <taxon>Amedibacillus</taxon>
    </lineage>
</organism>
<reference evidence="9" key="2">
    <citation type="submission" date="2023-06" db="EMBL/GenBank/DDBJ databases">
        <authorList>
            <person name="Zeman M."/>
            <person name="Kubasova T."/>
            <person name="Jahodarova E."/>
            <person name="Nykrynova M."/>
            <person name="Rychlik I."/>
        </authorList>
    </citation>
    <scope>NUCLEOTIDE SEQUENCE</scope>
    <source>
        <strain evidence="9">ET39</strain>
    </source>
</reference>
<evidence type="ECO:0000259" key="7">
    <source>
        <dbReference type="Pfam" id="PF02631"/>
    </source>
</evidence>
<dbReference type="SUPFAM" id="SSF53756">
    <property type="entry name" value="UDP-Glycosyltransferase/glycogen phosphorylase"/>
    <property type="match status" value="1"/>
</dbReference>
<evidence type="ECO:0000313" key="9">
    <source>
        <dbReference type="EMBL" id="MDM8157991.1"/>
    </source>
</evidence>
<evidence type="ECO:0000256" key="3">
    <source>
        <dbReference type="ARBA" id="ARBA00018111"/>
    </source>
</evidence>
<dbReference type="RefSeq" id="WP_289608430.1">
    <property type="nucleotide sequence ID" value="NZ_JAUDCG010000057.1"/>
</dbReference>
<accession>A0ABT7UEE8</accession>
<protein>
    <recommendedName>
        <fullName evidence="3 5">Regulatory protein RecX</fullName>
    </recommendedName>
</protein>
<gene>
    <name evidence="5" type="primary">recX</name>
    <name evidence="9" type="ORF">QUV96_10145</name>
</gene>
<reference evidence="9" key="1">
    <citation type="submission" date="2023-06" db="EMBL/GenBank/DDBJ databases">
        <title>Identification and characterization of horizontal gene transfer across gut microbiota members of farm animals based on homology search.</title>
        <authorList>
            <person name="Schwarzerova J."/>
            <person name="Nykrynova M."/>
            <person name="Jureckova K."/>
            <person name="Cejkova D."/>
            <person name="Rychlik I."/>
        </authorList>
    </citation>
    <scope>NUCLEOTIDE SEQUENCE</scope>
    <source>
        <strain evidence="9">ET39</strain>
    </source>
</reference>
<evidence type="ECO:0000259" key="6">
    <source>
        <dbReference type="Pfam" id="PF00534"/>
    </source>
</evidence>
<evidence type="ECO:0000256" key="1">
    <source>
        <dbReference type="ARBA" id="ARBA00004496"/>
    </source>
</evidence>
<comment type="similarity">
    <text evidence="2 5">Belongs to the RecX family.</text>
</comment>
<dbReference type="InterPro" id="IPR050194">
    <property type="entry name" value="Glycosyltransferase_grp1"/>
</dbReference>
<dbReference type="Proteomes" id="UP001529340">
    <property type="component" value="Unassembled WGS sequence"/>
</dbReference>
<evidence type="ECO:0000256" key="2">
    <source>
        <dbReference type="ARBA" id="ARBA00009695"/>
    </source>
</evidence>
<dbReference type="InterPro" id="IPR003783">
    <property type="entry name" value="Regulatory_RecX"/>
</dbReference>
<feature type="domain" description="Glycosyl transferase family 1" evidence="6">
    <location>
        <begin position="199"/>
        <end position="363"/>
    </location>
</feature>
<dbReference type="Gene3D" id="1.10.10.10">
    <property type="entry name" value="Winged helix-like DNA-binding domain superfamily/Winged helix DNA-binding domain"/>
    <property type="match status" value="4"/>
</dbReference>
<dbReference type="InterPro" id="IPR001296">
    <property type="entry name" value="Glyco_trans_1"/>
</dbReference>
<evidence type="ECO:0000256" key="5">
    <source>
        <dbReference type="HAMAP-Rule" id="MF_01114"/>
    </source>
</evidence>
<feature type="domain" description="Glycosyltransferase subfamily 4-like N-terminal" evidence="8">
    <location>
        <begin position="14"/>
        <end position="187"/>
    </location>
</feature>
<evidence type="ECO:0000313" key="10">
    <source>
        <dbReference type="Proteomes" id="UP001529340"/>
    </source>
</evidence>
<comment type="caution">
    <text evidence="9">The sequence shown here is derived from an EMBL/GenBank/DDBJ whole genome shotgun (WGS) entry which is preliminary data.</text>
</comment>
<dbReference type="InterPro" id="IPR053924">
    <property type="entry name" value="RecX_HTH_2nd"/>
</dbReference>
<keyword evidence="10" id="KW-1185">Reference proteome</keyword>
<dbReference type="InterPro" id="IPR036388">
    <property type="entry name" value="WH-like_DNA-bd_sf"/>
</dbReference>
<feature type="domain" description="RecX second three-helical" evidence="7">
    <location>
        <begin position="502"/>
        <end position="542"/>
    </location>
</feature>
<dbReference type="EMBL" id="JAUDCG010000057">
    <property type="protein sequence ID" value="MDM8157991.1"/>
    <property type="molecule type" value="Genomic_DNA"/>
</dbReference>
<sequence length="660" mass="75359">MRIGIFTDTYTPDINGVVSSVVTLERGLQAAGHEVYIVTGQKNSLHAHWEGNVLRLPGLEIKKLYGYTLSTPYHFEVKRIIESLHLDVIHVQQEFTVGIFGRILAHTLHIPVVYTYHTLYEDYTHYVNFFDLESVEKISKKAVYSISRMLCNSVSGIIAPSEKTREKLVGYGVKKPIYVIPTGLDLDSFRHENVAEAKRQEIRERYGLDDSTRVIIYLGRIAAEKSIDKVISGVRYIQTSNCKVMIVGGGPSLDDLKKQAEKEGVSDRVIFTGAVPPEEVPAYYQISEAFVSASTSETQGMTFIEALASGLPLFACPDEVLEDLIEETVSGFYFTSPQELAGKVDAYLAMEDAKRAAMKQEAIARSAHYDMHTFAHNVEVVYRNVIDEYREDYEVTKIRILDDVVKVTLENDAQKEPLRLYMTMEDYFSFKITLHRYLDAGYVQSLQIQQDVIKATRSAIRRLAAKDYTCQEMRRYLIQNKELNREQADKIVDDLQERGFLNDERYASEKTQYYASLGYGREKILRTLRKKGIDSETIEQALTDLQDDQEEVRAQAMAQRLKLTVKNRSRRMKQQLIASKLIAQGYSPEIARRAASQLDLDDEDEDSALEQTMAKAQRLYAAKHSGARLQQKILEYCIRKGFSADAVRRKLEEQELKNDE</sequence>
<comment type="function">
    <text evidence="5">Modulates RecA activity.</text>
</comment>
<dbReference type="InterPro" id="IPR028098">
    <property type="entry name" value="Glyco_trans_4-like_N"/>
</dbReference>
<dbReference type="HAMAP" id="MF_01114">
    <property type="entry name" value="RecX"/>
    <property type="match status" value="1"/>
</dbReference>
<dbReference type="Pfam" id="PF13439">
    <property type="entry name" value="Glyco_transf_4"/>
    <property type="match status" value="1"/>
</dbReference>
<name>A0ABT7UEE8_9FIRM</name>
<keyword evidence="4 5" id="KW-0963">Cytoplasm</keyword>
<dbReference type="Pfam" id="PF00534">
    <property type="entry name" value="Glycos_transf_1"/>
    <property type="match status" value="1"/>
</dbReference>
<dbReference type="PANTHER" id="PTHR45947">
    <property type="entry name" value="SULFOQUINOVOSYL TRANSFERASE SQD2"/>
    <property type="match status" value="1"/>
</dbReference>
<dbReference type="PANTHER" id="PTHR45947:SF3">
    <property type="entry name" value="SULFOQUINOVOSYL TRANSFERASE SQD2"/>
    <property type="match status" value="1"/>
</dbReference>
<evidence type="ECO:0000256" key="4">
    <source>
        <dbReference type="ARBA" id="ARBA00022490"/>
    </source>
</evidence>